<dbReference type="AlphaFoldDB" id="A0A3M8CTV7"/>
<sequence length="179" mass="20903">MDICRILHVRDKMITTAPASADDAPFLFELFCSTRWDEISSWGLEPKMAEQILHMQWRAQTQAYQQQFPHMKHWIIFADKKKAGRIIVDQTQNEIHVVDISVLPAFRNQGIGTHLLRAWQREASETEMPLTLSVYASNPARRLYDRLGFSVSFTDDLYVWMKWCGENQTCAKEPEKKEV</sequence>
<protein>
    <submittedName>
        <fullName evidence="2">N-acetyltransferase</fullName>
    </submittedName>
</protein>
<evidence type="ECO:0000313" key="2">
    <source>
        <dbReference type="EMBL" id="RNB79123.1"/>
    </source>
</evidence>
<dbReference type="InterPro" id="IPR000182">
    <property type="entry name" value="GNAT_dom"/>
</dbReference>
<keyword evidence="2" id="KW-0808">Transferase</keyword>
<name>A0A3M8CTV7_9BACL</name>
<dbReference type="SUPFAM" id="SSF55729">
    <property type="entry name" value="Acyl-CoA N-acyltransferases (Nat)"/>
    <property type="match status" value="1"/>
</dbReference>
<dbReference type="Pfam" id="PF13673">
    <property type="entry name" value="Acetyltransf_10"/>
    <property type="match status" value="1"/>
</dbReference>
<dbReference type="PROSITE" id="PS51186">
    <property type="entry name" value="GNAT"/>
    <property type="match status" value="1"/>
</dbReference>
<comment type="caution">
    <text evidence="2">The sequence shown here is derived from an EMBL/GenBank/DDBJ whole genome shotgun (WGS) entry which is preliminary data.</text>
</comment>
<dbReference type="EMBL" id="RHHU01000021">
    <property type="protein sequence ID" value="RNB79123.1"/>
    <property type="molecule type" value="Genomic_DNA"/>
</dbReference>
<reference evidence="2 3" key="1">
    <citation type="submission" date="2018-10" db="EMBL/GenBank/DDBJ databases">
        <title>Phylogenomics of Brevibacillus.</title>
        <authorList>
            <person name="Dunlap C."/>
        </authorList>
    </citation>
    <scope>NUCLEOTIDE SEQUENCE [LARGE SCALE GENOMIC DNA]</scope>
    <source>
        <strain evidence="2 3">JCM 15774</strain>
    </source>
</reference>
<keyword evidence="3" id="KW-1185">Reference proteome</keyword>
<evidence type="ECO:0000259" key="1">
    <source>
        <dbReference type="PROSITE" id="PS51186"/>
    </source>
</evidence>
<dbReference type="InterPro" id="IPR016181">
    <property type="entry name" value="Acyl_CoA_acyltransferase"/>
</dbReference>
<gene>
    <name evidence="2" type="ORF">EDM59_28160</name>
</gene>
<evidence type="ECO:0000313" key="3">
    <source>
        <dbReference type="Proteomes" id="UP000269573"/>
    </source>
</evidence>
<dbReference type="Proteomes" id="UP000269573">
    <property type="component" value="Unassembled WGS sequence"/>
</dbReference>
<dbReference type="GO" id="GO:0016747">
    <property type="term" value="F:acyltransferase activity, transferring groups other than amino-acyl groups"/>
    <property type="evidence" value="ECO:0007669"/>
    <property type="project" value="InterPro"/>
</dbReference>
<proteinExistence type="predicted"/>
<feature type="domain" description="N-acetyltransferase" evidence="1">
    <location>
        <begin position="14"/>
        <end position="166"/>
    </location>
</feature>
<organism evidence="2 3">
    <name type="scientific">Brevibacillus nitrificans</name>
    <dbReference type="NCBI Taxonomy" id="651560"/>
    <lineage>
        <taxon>Bacteria</taxon>
        <taxon>Bacillati</taxon>
        <taxon>Bacillota</taxon>
        <taxon>Bacilli</taxon>
        <taxon>Bacillales</taxon>
        <taxon>Paenibacillaceae</taxon>
        <taxon>Brevibacillus</taxon>
    </lineage>
</organism>
<dbReference type="Gene3D" id="3.40.630.30">
    <property type="match status" value="1"/>
</dbReference>
<dbReference type="CDD" id="cd04301">
    <property type="entry name" value="NAT_SF"/>
    <property type="match status" value="1"/>
</dbReference>
<accession>A0A3M8CTV7</accession>